<organism evidence="1 3">
    <name type="scientific">Puccinia coronata f. sp. avenae</name>
    <dbReference type="NCBI Taxonomy" id="200324"/>
    <lineage>
        <taxon>Eukaryota</taxon>
        <taxon>Fungi</taxon>
        <taxon>Dikarya</taxon>
        <taxon>Basidiomycota</taxon>
        <taxon>Pucciniomycotina</taxon>
        <taxon>Pucciniomycetes</taxon>
        <taxon>Pucciniales</taxon>
        <taxon>Pucciniaceae</taxon>
        <taxon>Puccinia</taxon>
    </lineage>
</organism>
<dbReference type="EMBL" id="PGCI01000842">
    <property type="protein sequence ID" value="PLW13730.1"/>
    <property type="molecule type" value="Genomic_DNA"/>
</dbReference>
<reference evidence="1 3" key="1">
    <citation type="submission" date="2017-11" db="EMBL/GenBank/DDBJ databases">
        <title>De novo assembly and phasing of dikaryotic genomes from two isolates of Puccinia coronata f. sp. avenae, the causal agent of oat crown rust.</title>
        <authorList>
            <person name="Miller M.E."/>
            <person name="Zhang Y."/>
            <person name="Omidvar V."/>
            <person name="Sperschneider J."/>
            <person name="Schwessinger B."/>
            <person name="Raley C."/>
            <person name="Palmer J.M."/>
            <person name="Garnica D."/>
            <person name="Upadhyaya N."/>
            <person name="Rathjen J."/>
            <person name="Taylor J.M."/>
            <person name="Park R.F."/>
            <person name="Dodds P.N."/>
            <person name="Hirsch C.D."/>
            <person name="Kianian S.F."/>
            <person name="Figueroa M."/>
        </authorList>
    </citation>
    <scope>NUCLEOTIDE SEQUENCE [LARGE SCALE GENOMIC DNA]</scope>
    <source>
        <strain evidence="1">12SD80</strain>
    </source>
</reference>
<protein>
    <submittedName>
        <fullName evidence="1">Uncharacterized protein</fullName>
    </submittedName>
</protein>
<evidence type="ECO:0000313" key="2">
    <source>
        <dbReference type="EMBL" id="PLW47444.1"/>
    </source>
</evidence>
<accession>A0A2N5SKF4</accession>
<proteinExistence type="predicted"/>
<gene>
    <name evidence="2" type="ORF">PCASD_04413</name>
    <name evidence="1" type="ORF">PCASD_19675</name>
</gene>
<sequence>MNLGPTRLQGRHRCARVPTLRPGTAQGRNYCQHGGGLTRITVAHPVRPGHPWRRRGGMGTGAGTVSQVAPSVRFTQSCDQAGTAASSGRALSWEIVPLCTCHETLAGRRRRRRLLFFDALQAFQSGRGRRDSRPAGCLAKTLVSPLDRVKILFQTGHPEYARYSGSLASVFCAIGAI</sequence>
<evidence type="ECO:0000313" key="1">
    <source>
        <dbReference type="EMBL" id="PLW13730.1"/>
    </source>
</evidence>
<comment type="caution">
    <text evidence="1">The sequence shown here is derived from an EMBL/GenBank/DDBJ whole genome shotgun (WGS) entry which is preliminary data.</text>
</comment>
<dbReference type="EMBL" id="PGCI01000031">
    <property type="protein sequence ID" value="PLW47444.1"/>
    <property type="molecule type" value="Genomic_DNA"/>
</dbReference>
<dbReference type="Proteomes" id="UP000235392">
    <property type="component" value="Unassembled WGS sequence"/>
</dbReference>
<name>A0A2N5SKF4_9BASI</name>
<dbReference type="AlphaFoldDB" id="A0A2N5SKF4"/>
<evidence type="ECO:0000313" key="3">
    <source>
        <dbReference type="Proteomes" id="UP000235392"/>
    </source>
</evidence>